<evidence type="ECO:0000313" key="1">
    <source>
        <dbReference type="EMBL" id="AGW40444.1"/>
    </source>
</evidence>
<dbReference type="RefSeq" id="WP_021753891.1">
    <property type="nucleotide sequence ID" value="NC_022438.1"/>
</dbReference>
<evidence type="ECO:0008006" key="3">
    <source>
        <dbReference type="Google" id="ProtNLM"/>
    </source>
</evidence>
<dbReference type="eggNOG" id="COG0845">
    <property type="taxonomic scope" value="Bacteria"/>
</dbReference>
<dbReference type="OrthoDB" id="3268648at2"/>
<protein>
    <recommendedName>
        <fullName evidence="3">RND efflux pump membrane fusion protein barrel-sandwich domain-containing protein</fullName>
    </recommendedName>
</protein>
<gene>
    <name evidence="1" type="ORF">O159_02000</name>
</gene>
<name>U3P4T4_LEIXC</name>
<dbReference type="KEGG" id="lxy:O159_02000"/>
<dbReference type="Proteomes" id="UP000016743">
    <property type="component" value="Chromosome"/>
</dbReference>
<reference evidence="1 2" key="1">
    <citation type="journal article" date="2013" name="Genome Announc.">
        <title>Complete Genome Sequence of Leifsonia xyli subsp. cynodontis Strain DSM46306, a Gram-Positive Bacterial Pathogen of Grasses.</title>
        <authorList>
            <person name="Monteiro-Vitorello C.B."/>
            <person name="Zerillo M.M."/>
            <person name="Van Sluys M.A."/>
            <person name="Camargo L.E."/>
            <person name="Kitajima J.P."/>
        </authorList>
    </citation>
    <scope>NUCLEOTIDE SEQUENCE [LARGE SCALE GENOMIC DNA]</scope>
    <source>
        <strain evidence="1 2">DSM 46306</strain>
    </source>
</reference>
<sequence>MVVPVVVALDDPGATGTLQRASVTVSFPSEKRENVLSVPVSALLALRGDTFGVEVVVKNGTTKRVPVKTGAFIDGRVEISGDDIADGERVVVPSL</sequence>
<dbReference type="EMBL" id="CP006734">
    <property type="protein sequence ID" value="AGW40444.1"/>
    <property type="molecule type" value="Genomic_DNA"/>
</dbReference>
<accession>U3P4T4</accession>
<dbReference type="STRING" id="1389489.O159_02000"/>
<dbReference type="AlphaFoldDB" id="U3P4T4"/>
<evidence type="ECO:0000313" key="2">
    <source>
        <dbReference type="Proteomes" id="UP000016743"/>
    </source>
</evidence>
<dbReference type="Gene3D" id="2.40.420.20">
    <property type="match status" value="1"/>
</dbReference>
<proteinExistence type="predicted"/>
<dbReference type="PATRIC" id="fig|1389489.3.peg.186"/>
<organism evidence="1 2">
    <name type="scientific">Leifsonia xyli subsp. cynodontis DSM 46306</name>
    <dbReference type="NCBI Taxonomy" id="1389489"/>
    <lineage>
        <taxon>Bacteria</taxon>
        <taxon>Bacillati</taxon>
        <taxon>Actinomycetota</taxon>
        <taxon>Actinomycetes</taxon>
        <taxon>Micrococcales</taxon>
        <taxon>Microbacteriaceae</taxon>
        <taxon>Leifsonia</taxon>
    </lineage>
</organism>
<dbReference type="HOGENOM" id="CLU_2369380_0_0_11"/>
<keyword evidence="2" id="KW-1185">Reference proteome</keyword>